<dbReference type="InterPro" id="IPR051158">
    <property type="entry name" value="Metallophosphoesterase_sf"/>
</dbReference>
<evidence type="ECO:0000313" key="3">
    <source>
        <dbReference type="Proteomes" id="UP000008221"/>
    </source>
</evidence>
<dbReference type="FunCoup" id="A0LWG8">
    <property type="interactions" value="17"/>
</dbReference>
<dbReference type="InParanoid" id="A0LWG8"/>
<dbReference type="RefSeq" id="WP_011720841.1">
    <property type="nucleotide sequence ID" value="NC_008578.1"/>
</dbReference>
<dbReference type="OrthoDB" id="9780884at2"/>
<evidence type="ECO:0000259" key="1">
    <source>
        <dbReference type="Pfam" id="PF00149"/>
    </source>
</evidence>
<dbReference type="GO" id="GO:0016020">
    <property type="term" value="C:membrane"/>
    <property type="evidence" value="ECO:0007669"/>
    <property type="project" value="GOC"/>
</dbReference>
<dbReference type="KEGG" id="ace:Acel_2006"/>
<dbReference type="AlphaFoldDB" id="A0LWG8"/>
<feature type="domain" description="Calcineurin-like phosphoesterase" evidence="1">
    <location>
        <begin position="46"/>
        <end position="230"/>
    </location>
</feature>
<dbReference type="Pfam" id="PF00149">
    <property type="entry name" value="Metallophos"/>
    <property type="match status" value="1"/>
</dbReference>
<gene>
    <name evidence="2" type="ordered locus">Acel_2006</name>
</gene>
<dbReference type="EMBL" id="CP000481">
    <property type="protein sequence ID" value="ABK53778.1"/>
    <property type="molecule type" value="Genomic_DNA"/>
</dbReference>
<dbReference type="GO" id="GO:0009245">
    <property type="term" value="P:lipid A biosynthetic process"/>
    <property type="evidence" value="ECO:0007669"/>
    <property type="project" value="TreeGrafter"/>
</dbReference>
<dbReference type="GO" id="GO:0008758">
    <property type="term" value="F:UDP-2,3-diacylglucosamine hydrolase activity"/>
    <property type="evidence" value="ECO:0007669"/>
    <property type="project" value="TreeGrafter"/>
</dbReference>
<dbReference type="STRING" id="351607.Acel_2006"/>
<name>A0LWG8_ACIC1</name>
<evidence type="ECO:0000313" key="2">
    <source>
        <dbReference type="EMBL" id="ABK53778.1"/>
    </source>
</evidence>
<dbReference type="Gene3D" id="3.60.21.10">
    <property type="match status" value="1"/>
</dbReference>
<dbReference type="PANTHER" id="PTHR31302">
    <property type="entry name" value="TRANSMEMBRANE PROTEIN WITH METALLOPHOSPHOESTERASE DOMAIN-RELATED"/>
    <property type="match status" value="1"/>
</dbReference>
<proteinExistence type="predicted"/>
<dbReference type="InterPro" id="IPR029052">
    <property type="entry name" value="Metallo-depent_PP-like"/>
</dbReference>
<dbReference type="PANTHER" id="PTHR31302:SF20">
    <property type="entry name" value="CONSERVED PROTEIN"/>
    <property type="match status" value="1"/>
</dbReference>
<organism evidence="2 3">
    <name type="scientific">Acidothermus cellulolyticus (strain ATCC 43068 / DSM 8971 / 11B)</name>
    <dbReference type="NCBI Taxonomy" id="351607"/>
    <lineage>
        <taxon>Bacteria</taxon>
        <taxon>Bacillati</taxon>
        <taxon>Actinomycetota</taxon>
        <taxon>Actinomycetes</taxon>
        <taxon>Acidothermales</taxon>
        <taxon>Acidothermaceae</taxon>
        <taxon>Acidothermus</taxon>
    </lineage>
</organism>
<protein>
    <submittedName>
        <fullName evidence="2">Metallophosphoesterase</fullName>
    </submittedName>
</protein>
<reference evidence="2 3" key="1">
    <citation type="journal article" date="2009" name="Genome Res.">
        <title>Complete genome of the cellulolytic thermophile Acidothermus cellulolyticus 11B provides insights into its ecophysiological and evolutionary adaptations.</title>
        <authorList>
            <person name="Barabote R.D."/>
            <person name="Xie G."/>
            <person name="Leu D.H."/>
            <person name="Normand P."/>
            <person name="Necsulea A."/>
            <person name="Daubin V."/>
            <person name="Medigue C."/>
            <person name="Adney W.S."/>
            <person name="Xu X.C."/>
            <person name="Lapidus A."/>
            <person name="Parales R.E."/>
            <person name="Detter C."/>
            <person name="Pujic P."/>
            <person name="Bruce D."/>
            <person name="Lavire C."/>
            <person name="Challacombe J.F."/>
            <person name="Brettin T.S."/>
            <person name="Berry A.M."/>
        </authorList>
    </citation>
    <scope>NUCLEOTIDE SEQUENCE [LARGE SCALE GENOMIC DNA]</scope>
    <source>
        <strain evidence="3">ATCC 43068 / DSM 8971 / 11B</strain>
    </source>
</reference>
<dbReference type="InterPro" id="IPR004843">
    <property type="entry name" value="Calcineurin-like_PHP"/>
</dbReference>
<dbReference type="SUPFAM" id="SSF56300">
    <property type="entry name" value="Metallo-dependent phosphatases"/>
    <property type="match status" value="1"/>
</dbReference>
<accession>A0LWG8</accession>
<sequence length="299" mass="33082">MVTRSVWLVPLGLATAAVGYAAGIERRTPVLRRVTVPVLPEGERPLRVLHISDAHLTPRQGWKRRWLRKLDDLQPDVIVNTGDSIAHPEAVPAFVDAIQPLLARPGVFVLGSNDRYAPRFKNPLRYLLPDDGRRVHGPMLPWRELVDSLERHGWRHLGNARAVLEIGGRRVEFRGVDDPHIWCDRYDDIAGPVDRNVLIGIGVTHSPEPRVVSRMAADGCRLVLAGHTHGGQLRVPFYGALVTNCGLDRRRARGLSRYDATWLHVSAGLGTSPLAPVRFSCPPEATLITLVGRDHAPVG</sequence>
<dbReference type="eggNOG" id="COG1408">
    <property type="taxonomic scope" value="Bacteria"/>
</dbReference>
<dbReference type="HOGENOM" id="CLU_025443_4_0_11"/>
<dbReference type="Proteomes" id="UP000008221">
    <property type="component" value="Chromosome"/>
</dbReference>
<keyword evidence="3" id="KW-1185">Reference proteome</keyword>